<feature type="compositionally biased region" description="Polar residues" evidence="7">
    <location>
        <begin position="394"/>
        <end position="411"/>
    </location>
</feature>
<keyword evidence="10" id="KW-1185">Reference proteome</keyword>
<dbReference type="CDD" id="cd17082">
    <property type="entry name" value="RAWUL_PCGF2_like"/>
    <property type="match status" value="1"/>
</dbReference>
<keyword evidence="2" id="KW-0479">Metal-binding</keyword>
<dbReference type="InterPro" id="IPR013083">
    <property type="entry name" value="Znf_RING/FYVE/PHD"/>
</dbReference>
<feature type="domain" description="RING-type" evidence="8">
    <location>
        <begin position="18"/>
        <end position="57"/>
    </location>
</feature>
<dbReference type="PROSITE" id="PS50089">
    <property type="entry name" value="ZF_RING_2"/>
    <property type="match status" value="1"/>
</dbReference>
<evidence type="ECO:0000256" key="2">
    <source>
        <dbReference type="ARBA" id="ARBA00022723"/>
    </source>
</evidence>
<dbReference type="Proteomes" id="UP001164746">
    <property type="component" value="Chromosome 1"/>
</dbReference>
<feature type="compositionally biased region" description="Basic residues" evidence="7">
    <location>
        <begin position="851"/>
        <end position="860"/>
    </location>
</feature>
<feature type="region of interest" description="Disordered" evidence="7">
    <location>
        <begin position="227"/>
        <end position="270"/>
    </location>
</feature>
<proteinExistence type="predicted"/>
<organism evidence="9 10">
    <name type="scientific">Mya arenaria</name>
    <name type="common">Soft-shell clam</name>
    <dbReference type="NCBI Taxonomy" id="6604"/>
    <lineage>
        <taxon>Eukaryota</taxon>
        <taxon>Metazoa</taxon>
        <taxon>Spiralia</taxon>
        <taxon>Lophotrochozoa</taxon>
        <taxon>Mollusca</taxon>
        <taxon>Bivalvia</taxon>
        <taxon>Autobranchia</taxon>
        <taxon>Heteroconchia</taxon>
        <taxon>Euheterodonta</taxon>
        <taxon>Imparidentia</taxon>
        <taxon>Neoheterodontei</taxon>
        <taxon>Myida</taxon>
        <taxon>Myoidea</taxon>
        <taxon>Myidae</taxon>
        <taxon>Mya</taxon>
    </lineage>
</organism>
<dbReference type="InterPro" id="IPR032443">
    <property type="entry name" value="RAWUL"/>
</dbReference>
<dbReference type="Pfam" id="PF13923">
    <property type="entry name" value="zf-C3HC4_2"/>
    <property type="match status" value="1"/>
</dbReference>
<feature type="compositionally biased region" description="Basic and acidic residues" evidence="7">
    <location>
        <begin position="487"/>
        <end position="499"/>
    </location>
</feature>
<evidence type="ECO:0000313" key="10">
    <source>
        <dbReference type="Proteomes" id="UP001164746"/>
    </source>
</evidence>
<name>A0ABY7D989_MYAAR</name>
<feature type="compositionally biased region" description="Basic and acidic residues" evidence="7">
    <location>
        <begin position="605"/>
        <end position="620"/>
    </location>
</feature>
<dbReference type="SUPFAM" id="SSF57850">
    <property type="entry name" value="RING/U-box"/>
    <property type="match status" value="1"/>
</dbReference>
<evidence type="ECO:0000256" key="6">
    <source>
        <dbReference type="PROSITE-ProRule" id="PRU00175"/>
    </source>
</evidence>
<feature type="compositionally biased region" description="Low complexity" evidence="7">
    <location>
        <begin position="500"/>
        <end position="511"/>
    </location>
</feature>
<sequence length="879" mass="98481">MNRTTRIRITELNPHVICVLCGGYFINATTITECLHSFCRTCITRYLETSKYCPVCDVMVHKTKPLDYIRSDKTLQDLVYKLVPGLYKSEMKRRREYYAKVDPPGVTLPPSEDRGYEFYDRRENQPLSRTLLSVRDVRYLQCPAAFSVGNLKKFIRMKFDLKQKFEMDIFHTAEPLPDYYSLMDIAYIYTWTRRAPLRLFYTVFERRLPPNVIQKLLYTTANGLRNQTTAPEVEEEKETIETANDDVGKEPEMTKKRKLPDGPDDVIPDIDLDKAKPYKRLKKKRGYKKGSKASSVADDDSVKEAMSESEEQLAKLKLDSISDAETVIPDFDYDENSRAGFDNAMVNEPTEPDESNAEICCSGERVQETGVNVSESNQTFGENIIATKDGEITVDTNQDNSKPSSTHTSPGSIHLTLFQPLTIASDESQTDSVKENKSCEKLYEFKPEETQCYKDDEGNEEMPVKRPKGRPKGSKNKVKRIPLADTKSNDKTSKTDDSVSTKTDSVSTNNTPKKVSKVQDIKKECDLRTNTKTNGNSEVIVRPEITNGNGTKTEEKVKRKYVRKKNVSDKTSEVEGVGKRAKKDTDAENGTVDGVNVGSVTAPQDKTEESSGRIHDEAHLTNDASNDDTCESGVDNSDDTSEHEKVQMETNETNKINLKPSLLEPVTPLYGETPNLNESNQGLPCSPTMDSSKTKSDQINCVLNNPNESSGAIVKTLSDNNTTNMNLNGVHFNGAIVNKGQMGFDLRPSLMYPNIQPAFLGFNRGLMNVNMMRPEVSVSHFGFRNDIGAITVPTSMCIMGSFAQSPMNAHAQFNHMLNVANDNGSCDINGDQPLDLTNGVQKEEYTKGKIFKTKMLKKSQPKSENGQHIKDKTSQSIQP</sequence>
<feature type="region of interest" description="Disordered" evidence="7">
    <location>
        <begin position="385"/>
        <end position="645"/>
    </location>
</feature>
<reference evidence="9" key="1">
    <citation type="submission" date="2022-11" db="EMBL/GenBank/DDBJ databases">
        <title>Centuries of genome instability and evolution in soft-shell clam transmissible cancer (bioRxiv).</title>
        <authorList>
            <person name="Hart S.F.M."/>
            <person name="Yonemitsu M.A."/>
            <person name="Giersch R.M."/>
            <person name="Beal B.F."/>
            <person name="Arriagada G."/>
            <person name="Davis B.W."/>
            <person name="Ostrander E.A."/>
            <person name="Goff S.P."/>
            <person name="Metzger M.J."/>
        </authorList>
    </citation>
    <scope>NUCLEOTIDE SEQUENCE</scope>
    <source>
        <strain evidence="9">MELC-2E11</strain>
        <tissue evidence="9">Siphon/mantle</tissue>
    </source>
</reference>
<keyword evidence="3 6" id="KW-0863">Zinc-finger</keyword>
<dbReference type="InterPro" id="IPR017907">
    <property type="entry name" value="Znf_RING_CS"/>
</dbReference>
<feature type="compositionally biased region" description="Basic and acidic residues" evidence="7">
    <location>
        <begin position="432"/>
        <end position="456"/>
    </location>
</feature>
<evidence type="ECO:0000256" key="7">
    <source>
        <dbReference type="SAM" id="MobiDB-lite"/>
    </source>
</evidence>
<evidence type="ECO:0000256" key="5">
    <source>
        <dbReference type="ARBA" id="ARBA00023242"/>
    </source>
</evidence>
<dbReference type="Gene3D" id="3.10.20.90">
    <property type="entry name" value="Phosphatidylinositol 3-kinase Catalytic Subunit, Chain A, domain 1"/>
    <property type="match status" value="1"/>
</dbReference>
<feature type="region of interest" description="Disordered" evidence="7">
    <location>
        <begin position="851"/>
        <end position="879"/>
    </location>
</feature>
<dbReference type="Pfam" id="PF16207">
    <property type="entry name" value="RAWUL"/>
    <property type="match status" value="1"/>
</dbReference>
<feature type="region of interest" description="Disordered" evidence="7">
    <location>
        <begin position="282"/>
        <end position="302"/>
    </location>
</feature>
<dbReference type="EMBL" id="CP111012">
    <property type="protein sequence ID" value="WAQ94207.1"/>
    <property type="molecule type" value="Genomic_DNA"/>
</dbReference>
<dbReference type="PANTHER" id="PTHR10825">
    <property type="entry name" value="RING FINGER DOMAIN-CONTAINING, POLYCOMB GROUP COMPONENT"/>
    <property type="match status" value="1"/>
</dbReference>
<evidence type="ECO:0000313" key="9">
    <source>
        <dbReference type="EMBL" id="WAQ94207.1"/>
    </source>
</evidence>
<evidence type="ECO:0000256" key="4">
    <source>
        <dbReference type="ARBA" id="ARBA00022833"/>
    </source>
</evidence>
<dbReference type="SMART" id="SM00184">
    <property type="entry name" value="RING"/>
    <property type="match status" value="1"/>
</dbReference>
<gene>
    <name evidence="9" type="ORF">MAR_006678</name>
</gene>
<accession>A0ABY7D989</accession>
<dbReference type="PANTHER" id="PTHR10825:SF72">
    <property type="entry name" value="UBIQUITIN-LIKE DOMAIN-CONTAINING PROTEIN"/>
    <property type="match status" value="1"/>
</dbReference>
<protein>
    <submittedName>
        <fullName evidence="9">BMI1-like protein</fullName>
    </submittedName>
</protein>
<evidence type="ECO:0000259" key="8">
    <source>
        <dbReference type="PROSITE" id="PS50089"/>
    </source>
</evidence>
<comment type="subcellular location">
    <subcellularLocation>
        <location evidence="1">Nucleus</location>
    </subcellularLocation>
</comment>
<dbReference type="PROSITE" id="PS00518">
    <property type="entry name" value="ZF_RING_1"/>
    <property type="match status" value="1"/>
</dbReference>
<dbReference type="Gene3D" id="3.30.40.10">
    <property type="entry name" value="Zinc/RING finger domain, C3HC4 (zinc finger)"/>
    <property type="match status" value="1"/>
</dbReference>
<keyword evidence="4" id="KW-0862">Zinc</keyword>
<evidence type="ECO:0000256" key="3">
    <source>
        <dbReference type="ARBA" id="ARBA00022771"/>
    </source>
</evidence>
<dbReference type="InterPro" id="IPR001841">
    <property type="entry name" value="Znf_RING"/>
</dbReference>
<feature type="compositionally biased region" description="Basic and acidic residues" evidence="7">
    <location>
        <begin position="566"/>
        <end position="586"/>
    </location>
</feature>
<feature type="compositionally biased region" description="Basic residues" evidence="7">
    <location>
        <begin position="465"/>
        <end position="480"/>
    </location>
</feature>
<keyword evidence="5" id="KW-0539">Nucleus</keyword>
<feature type="compositionally biased region" description="Basic and acidic residues" evidence="7">
    <location>
        <begin position="517"/>
        <end position="529"/>
    </location>
</feature>
<evidence type="ECO:0000256" key="1">
    <source>
        <dbReference type="ARBA" id="ARBA00004123"/>
    </source>
</evidence>
<feature type="compositionally biased region" description="Basic residues" evidence="7">
    <location>
        <begin position="282"/>
        <end position="291"/>
    </location>
</feature>
<feature type="compositionally biased region" description="Acidic residues" evidence="7">
    <location>
        <begin position="625"/>
        <end position="639"/>
    </location>
</feature>